<dbReference type="Proteomes" id="UP000546213">
    <property type="component" value="Unassembled WGS sequence"/>
</dbReference>
<protein>
    <submittedName>
        <fullName evidence="1">Glu leu phe val dehydrogenase family</fullName>
    </submittedName>
</protein>
<reference evidence="1 2" key="1">
    <citation type="submission" date="2020-05" db="EMBL/GenBank/DDBJ databases">
        <title>Identification and distribution of gene clusters putatively required for synthesis of sphingolipid metabolism inhibitors in phylogenetically diverse species of the filamentous fungus Fusarium.</title>
        <authorList>
            <person name="Kim H.-S."/>
            <person name="Busman M."/>
            <person name="Brown D.W."/>
            <person name="Divon H."/>
            <person name="Uhlig S."/>
            <person name="Proctor R.H."/>
        </authorList>
    </citation>
    <scope>NUCLEOTIDE SEQUENCE [LARGE SCALE GENOMIC DNA]</scope>
    <source>
        <strain evidence="1 2">NRRL 36939</strain>
    </source>
</reference>
<accession>A0A8H5NPF0</accession>
<organism evidence="1 2">
    <name type="scientific">Fusarium pseudocircinatum</name>
    <dbReference type="NCBI Taxonomy" id="56676"/>
    <lineage>
        <taxon>Eukaryota</taxon>
        <taxon>Fungi</taxon>
        <taxon>Dikarya</taxon>
        <taxon>Ascomycota</taxon>
        <taxon>Pezizomycotina</taxon>
        <taxon>Sordariomycetes</taxon>
        <taxon>Hypocreomycetidae</taxon>
        <taxon>Hypocreales</taxon>
        <taxon>Nectriaceae</taxon>
        <taxon>Fusarium</taxon>
        <taxon>Fusarium fujikuroi species complex</taxon>
    </lineage>
</organism>
<name>A0A8H5NPF0_9HYPO</name>
<gene>
    <name evidence="1" type="ORF">FPCIR_14369</name>
</gene>
<comment type="caution">
    <text evidence="1">The sequence shown here is derived from an EMBL/GenBank/DDBJ whole genome shotgun (WGS) entry which is preliminary data.</text>
</comment>
<evidence type="ECO:0000313" key="2">
    <source>
        <dbReference type="Proteomes" id="UP000546213"/>
    </source>
</evidence>
<dbReference type="OrthoDB" id="16820at2759"/>
<dbReference type="EMBL" id="JAAOAS010000850">
    <property type="protein sequence ID" value="KAF5572123.1"/>
    <property type="molecule type" value="Genomic_DNA"/>
</dbReference>
<proteinExistence type="predicted"/>
<dbReference type="AlphaFoldDB" id="A0A8H5NPF0"/>
<sequence>MRTSDVERATEAISTLYNAKSNSDGTLFQLPGSNDPTISIVKVPEDASPAEIGLFVRFSVYNLEKARKVLETEAVSCVENTLEDSSAELVLDHQQAGYATSVCQEPSEELSKDIFTSLSGALRSVRNSTVQINHYASIMPDADQKKFFHEQILSFTHIRTFTVNAGLAPEGQDDG</sequence>
<evidence type="ECO:0000313" key="1">
    <source>
        <dbReference type="EMBL" id="KAF5572123.1"/>
    </source>
</evidence>
<keyword evidence="2" id="KW-1185">Reference proteome</keyword>